<evidence type="ECO:0000313" key="2">
    <source>
        <dbReference type="EMBL" id="MBX29908.1"/>
    </source>
</evidence>
<dbReference type="GO" id="GO:0051276">
    <property type="term" value="P:chromosome organization"/>
    <property type="evidence" value="ECO:0007669"/>
    <property type="project" value="UniProtKB-ARBA"/>
</dbReference>
<evidence type="ECO:0000259" key="1">
    <source>
        <dbReference type="Pfam" id="PF02463"/>
    </source>
</evidence>
<organism evidence="2">
    <name type="scientific">Rhizophora mucronata</name>
    <name type="common">Asiatic mangrove</name>
    <dbReference type="NCBI Taxonomy" id="61149"/>
    <lineage>
        <taxon>Eukaryota</taxon>
        <taxon>Viridiplantae</taxon>
        <taxon>Streptophyta</taxon>
        <taxon>Embryophyta</taxon>
        <taxon>Tracheophyta</taxon>
        <taxon>Spermatophyta</taxon>
        <taxon>Magnoliopsida</taxon>
        <taxon>eudicotyledons</taxon>
        <taxon>Gunneridae</taxon>
        <taxon>Pentapetalae</taxon>
        <taxon>rosids</taxon>
        <taxon>fabids</taxon>
        <taxon>Malpighiales</taxon>
        <taxon>Rhizophoraceae</taxon>
        <taxon>Rhizophora</taxon>
    </lineage>
</organism>
<dbReference type="Pfam" id="PF02463">
    <property type="entry name" value="SMC_N"/>
    <property type="match status" value="1"/>
</dbReference>
<feature type="domain" description="RecF/RecN/SMC N-terminal" evidence="1">
    <location>
        <begin position="2"/>
        <end position="66"/>
    </location>
</feature>
<protein>
    <recommendedName>
        <fullName evidence="1">RecF/RecN/SMC N-terminal domain-containing protein</fullName>
    </recommendedName>
</protein>
<dbReference type="SUPFAM" id="SSF52540">
    <property type="entry name" value="P-loop containing nucleoside triphosphate hydrolases"/>
    <property type="match status" value="1"/>
</dbReference>
<accession>A0A2P2MI61</accession>
<dbReference type="InterPro" id="IPR003395">
    <property type="entry name" value="RecF/RecN/SMC_N"/>
</dbReference>
<dbReference type="EMBL" id="GGEC01049424">
    <property type="protein sequence ID" value="MBX29908.1"/>
    <property type="molecule type" value="Transcribed_RNA"/>
</dbReference>
<name>A0A2P2MI61_RHIMU</name>
<dbReference type="Gene3D" id="3.40.50.300">
    <property type="entry name" value="P-loop containing nucleotide triphosphate hydrolases"/>
    <property type="match status" value="1"/>
</dbReference>
<sequence length="71" mass="8147">MYIKQVVIEGFKSYREQIATEPFSSKINCVIGPNGSGKTNFFHAIRFVLSDLFQNLRSEDRHALLHVCFPT</sequence>
<proteinExistence type="predicted"/>
<dbReference type="PANTHER" id="PTHR43977">
    <property type="entry name" value="STRUCTURAL MAINTENANCE OF CHROMOSOMES PROTEIN 3"/>
    <property type="match status" value="1"/>
</dbReference>
<dbReference type="InterPro" id="IPR027417">
    <property type="entry name" value="P-loop_NTPase"/>
</dbReference>
<reference evidence="2" key="1">
    <citation type="submission" date="2018-02" db="EMBL/GenBank/DDBJ databases">
        <title>Rhizophora mucronata_Transcriptome.</title>
        <authorList>
            <person name="Meera S.P."/>
            <person name="Sreeshan A."/>
            <person name="Augustine A."/>
        </authorList>
    </citation>
    <scope>NUCLEOTIDE SEQUENCE</scope>
    <source>
        <tissue evidence="2">Leaf</tissue>
    </source>
</reference>
<dbReference type="AlphaFoldDB" id="A0A2P2MI61"/>